<gene>
    <name evidence="31" type="primary">srebf1</name>
</gene>
<feature type="domain" description="BHLH" evidence="30">
    <location>
        <begin position="377"/>
        <end position="427"/>
    </location>
</feature>
<comment type="function">
    <text evidence="26">Key transcription factor that regulates expression of genes involved in cholesterol biosynthesis and lipid homeostasis. Binds to the sterol regulatory element 1 (SRE-1) (5'-ATCACCCCAC-3'). Has dual sequence specificity binding to both an E-box motif (5'-ATCACGTGA-3') and to SRE-1 (5'-ATCACCCCAC-3'). Regulates the promoters of genes involved in cholesterol biosynthesis and the LDL receptor (LDLR) pathway of sterol regulation.</text>
</comment>
<keyword evidence="15" id="KW-0472">Membrane</keyword>
<dbReference type="FunFam" id="4.10.280.10:FF:000016">
    <property type="entry name" value="Sterol regulatory element-binding transcription factor 1"/>
    <property type="match status" value="1"/>
</dbReference>
<evidence type="ECO:0000256" key="2">
    <source>
        <dbReference type="ARBA" id="ARBA00004477"/>
    </source>
</evidence>
<accession>A0A8C4EGQ7</accession>
<evidence type="ECO:0000259" key="30">
    <source>
        <dbReference type="PROSITE" id="PS50888"/>
    </source>
</evidence>
<feature type="region of interest" description="Disordered" evidence="29">
    <location>
        <begin position="49"/>
        <end position="255"/>
    </location>
</feature>
<keyword evidence="14" id="KW-0238">DNA-binding</keyword>
<evidence type="ECO:0000256" key="19">
    <source>
        <dbReference type="ARBA" id="ARBA00023221"/>
    </source>
</evidence>
<evidence type="ECO:0000256" key="15">
    <source>
        <dbReference type="ARBA" id="ARBA00023136"/>
    </source>
</evidence>
<evidence type="ECO:0000256" key="9">
    <source>
        <dbReference type="ARBA" id="ARBA00022843"/>
    </source>
</evidence>
<proteinExistence type="inferred from homology"/>
<evidence type="ECO:0000256" key="14">
    <source>
        <dbReference type="ARBA" id="ARBA00023125"/>
    </source>
</evidence>
<feature type="compositionally biased region" description="Polar residues" evidence="29">
    <location>
        <begin position="478"/>
        <end position="487"/>
    </location>
</feature>
<feature type="compositionally biased region" description="Low complexity" evidence="29">
    <location>
        <begin position="133"/>
        <end position="149"/>
    </location>
</feature>
<evidence type="ECO:0000256" key="11">
    <source>
        <dbReference type="ARBA" id="ARBA00023015"/>
    </source>
</evidence>
<evidence type="ECO:0000256" key="6">
    <source>
        <dbReference type="ARBA" id="ARBA00022553"/>
    </source>
</evidence>
<dbReference type="CDD" id="cd18921">
    <property type="entry name" value="bHLHzip_SREBP1"/>
    <property type="match status" value="1"/>
</dbReference>
<dbReference type="PANTHER" id="PTHR46062">
    <property type="entry name" value="STEROL REGULATORY ELEMENT-BINDING PROTEIN"/>
    <property type="match status" value="1"/>
</dbReference>
<keyword evidence="17" id="KW-0804">Transcription</keyword>
<keyword evidence="21" id="KW-0968">Cytoplasmic vesicle</keyword>
<keyword evidence="8" id="KW-0256">Endoplasmic reticulum</keyword>
<dbReference type="GO" id="GO:0000139">
    <property type="term" value="C:Golgi membrane"/>
    <property type="evidence" value="ECO:0007669"/>
    <property type="project" value="UniProtKB-SubCell"/>
</dbReference>
<keyword evidence="19" id="KW-0753">Steroid metabolism</keyword>
<dbReference type="Pfam" id="PF00010">
    <property type="entry name" value="HLH"/>
    <property type="match status" value="1"/>
</dbReference>
<evidence type="ECO:0000256" key="4">
    <source>
        <dbReference type="ARBA" id="ARBA00004653"/>
    </source>
</evidence>
<keyword evidence="10" id="KW-1133">Transmembrane helix</keyword>
<dbReference type="PROSITE" id="PS50888">
    <property type="entry name" value="BHLH"/>
    <property type="match status" value="1"/>
</dbReference>
<dbReference type="GO" id="GO:0005634">
    <property type="term" value="C:nucleus"/>
    <property type="evidence" value="ECO:0007669"/>
    <property type="project" value="UniProtKB-SubCell"/>
</dbReference>
<dbReference type="GO" id="GO:0012507">
    <property type="term" value="C:ER to Golgi transport vesicle membrane"/>
    <property type="evidence" value="ECO:0007669"/>
    <property type="project" value="UniProtKB-SubCell"/>
</dbReference>
<dbReference type="Ensembl" id="ENSDLAT00005020346.2">
    <property type="protein sequence ID" value="ENSDLAP00005018895.2"/>
    <property type="gene ID" value="ENSDLAG00005006660.2"/>
</dbReference>
<evidence type="ECO:0000256" key="29">
    <source>
        <dbReference type="SAM" id="MobiDB-lite"/>
    </source>
</evidence>
<evidence type="ECO:0000313" key="32">
    <source>
        <dbReference type="Proteomes" id="UP000694389"/>
    </source>
</evidence>
<keyword evidence="16" id="KW-0010">Activator</keyword>
<dbReference type="AlphaFoldDB" id="A0A8C4EGQ7"/>
<evidence type="ECO:0000256" key="7">
    <source>
        <dbReference type="ARBA" id="ARBA00022692"/>
    </source>
</evidence>
<evidence type="ECO:0000256" key="24">
    <source>
        <dbReference type="ARBA" id="ARBA00042215"/>
    </source>
</evidence>
<evidence type="ECO:0000256" key="13">
    <source>
        <dbReference type="ARBA" id="ARBA00023098"/>
    </source>
</evidence>
<evidence type="ECO:0000256" key="26">
    <source>
        <dbReference type="ARBA" id="ARBA00045371"/>
    </source>
</evidence>
<evidence type="ECO:0000313" key="31">
    <source>
        <dbReference type="Ensembl" id="ENSDLAP00005018895.2"/>
    </source>
</evidence>
<evidence type="ECO:0000256" key="20">
    <source>
        <dbReference type="ARBA" id="ARBA00023242"/>
    </source>
</evidence>
<feature type="compositionally biased region" description="Polar residues" evidence="29">
    <location>
        <begin position="109"/>
        <end position="129"/>
    </location>
</feature>
<keyword evidence="20" id="KW-0539">Nucleus</keyword>
<sequence length="1189" mass="127510">MNSLSFDDPSLDNLDPTLSLNDPSDIDTALLSDIDDMLQLISNQDMEFGGLFDNPPYTGPPPTQELPPLTQTITSPAPPATTTTSPSSTPSSILSSSPHLDALLGPPITRSSSTPDKTFQPPTFQQSPLAQMPSSTQRQQPASPQQAQTLRQPQVEQPQPILSPSAPAQAASPHGSPGPNPAFSSTPQALFTSPAPQTPPQPQPQPQPKPLAQLQAQAQPQQVRTNFAQRCEAVTPGSVSQPTTSLSSSPPSVQPVTIQTQIQGLTTTSPLLATTASPTAQTITSHVQQVPVLLQPQFIKAESLLLTTLKHDPCIVTTVSSPTSLATTTQAQSTSLQAFMNGGTILTTVPVMVDTDKLPINRIAISGKLAGQPHKGEKRTAHNAIEKRYRSSINDKIIELKDLVAGTEAKLNKSAVLRKAIDYIRYLQQTNQKLKQENMAFKMAAQKNKSLKDLVAMEVDGPADVKNELPTPPASDVGSPTSFSHCGSDSEPDSPMVEDTKPNVGISDRPAAGGSAGGMLDRSRMALCAFTFLFLSLNPLAALLCSSGSSSADSTAATATHHAGRSVLGVDIAADSWGWMDWMLPTILVWLLNGVLVSGVLIRLLVYGEPVTRPHSGSSVLFWRHRKQADLDLARGDFAQASQNLWTCLKALGRPLPTSQLDLACAALWSLLRFCLQRLWVGRWLAARAGGLRSDRPLQEDACKSSRDAALVYHRLHQLHMTGKLNGSHLSAVHMALSAVNLAECAGSCLPVASLAEVYVSAALRVKASLPRILHFTSRVFLSSARQACLSSSGSVPPAMQWLCHPLGHRFFVDGDWAIRSTPKESIYSQAGNTVDPLAQVTQAFREHLLEKALYCVAQPCGEKSPSQGEGEYADALEYLQLLISASDAAGAASQSFAIGSNMATVTGCDPHSKWWSSVAVVIINWLQGDDAAAERLYPTVEHLPRSLQNAESLLPKACLNTFRAVRALLSKPENCQLSLSYSDKASALLRDSLNLGPHCHSSSLDKVVQLLLGDLLLVMRTNVWRLQQQGAGPAGSGLVGNSGPAGVHQASPPELQGFQQDLSSLRKLAHSFRPAMRRLFLHEATARLMAGASPTRTHQLLDRSLRRRATPGAKTEECETRPGQREQAEAVMLACRYLPPSFLSAPGQRVGMLADAARTLEKLGDKRTLHDCQQMIIKLGSGTTVTNS</sequence>
<reference evidence="31" key="1">
    <citation type="submission" date="2025-08" db="UniProtKB">
        <authorList>
            <consortium name="Ensembl"/>
        </authorList>
    </citation>
    <scope>IDENTIFICATION</scope>
</reference>
<feature type="compositionally biased region" description="Polar residues" evidence="29">
    <location>
        <begin position="182"/>
        <end position="191"/>
    </location>
</feature>
<evidence type="ECO:0000256" key="28">
    <source>
        <dbReference type="ARBA" id="ARBA00049702"/>
    </source>
</evidence>
<keyword evidence="18" id="KW-1207">Sterol metabolism</keyword>
<feature type="region of interest" description="Disordered" evidence="29">
    <location>
        <begin position="1"/>
        <end position="24"/>
    </location>
</feature>
<feature type="region of interest" description="Disordered" evidence="29">
    <location>
        <begin position="463"/>
        <end position="512"/>
    </location>
</feature>
<dbReference type="SMART" id="SM00353">
    <property type="entry name" value="HLH"/>
    <property type="match status" value="1"/>
</dbReference>
<evidence type="ECO:0000256" key="17">
    <source>
        <dbReference type="ARBA" id="ARBA00023163"/>
    </source>
</evidence>
<keyword evidence="7" id="KW-0812">Transmembrane</keyword>
<name>A0A8C4EGQ7_DICLA</name>
<keyword evidence="6" id="KW-0597">Phosphoprotein</keyword>
<feature type="compositionally biased region" description="Low complexity" evidence="29">
    <location>
        <begin position="210"/>
        <end position="222"/>
    </location>
</feature>
<dbReference type="GeneTree" id="ENSGT00940000159156"/>
<organism evidence="31 32">
    <name type="scientific">Dicentrarchus labrax</name>
    <name type="common">European seabass</name>
    <name type="synonym">Morone labrax</name>
    <dbReference type="NCBI Taxonomy" id="13489"/>
    <lineage>
        <taxon>Eukaryota</taxon>
        <taxon>Metazoa</taxon>
        <taxon>Chordata</taxon>
        <taxon>Craniata</taxon>
        <taxon>Vertebrata</taxon>
        <taxon>Euteleostomi</taxon>
        <taxon>Actinopterygii</taxon>
        <taxon>Neopterygii</taxon>
        <taxon>Teleostei</taxon>
        <taxon>Neoteleostei</taxon>
        <taxon>Acanthomorphata</taxon>
        <taxon>Eupercaria</taxon>
        <taxon>Moronidae</taxon>
        <taxon>Dicentrarchus</taxon>
    </lineage>
</organism>
<dbReference type="GO" id="GO:0000978">
    <property type="term" value="F:RNA polymerase II cis-regulatory region sequence-specific DNA binding"/>
    <property type="evidence" value="ECO:0007669"/>
    <property type="project" value="TreeGrafter"/>
</dbReference>
<dbReference type="InterPro" id="IPR036638">
    <property type="entry name" value="HLH_DNA-bd_sf"/>
</dbReference>
<dbReference type="GO" id="GO:0046983">
    <property type="term" value="F:protein dimerization activity"/>
    <property type="evidence" value="ECO:0007669"/>
    <property type="project" value="InterPro"/>
</dbReference>
<keyword evidence="9" id="KW-0832">Ubl conjugation</keyword>
<keyword evidence="5" id="KW-0153">Cholesterol metabolism</keyword>
<reference evidence="31" key="2">
    <citation type="submission" date="2025-09" db="UniProtKB">
        <authorList>
            <consortium name="Ensembl"/>
        </authorList>
    </citation>
    <scope>IDENTIFICATION</scope>
</reference>
<keyword evidence="11" id="KW-0805">Transcription regulation</keyword>
<evidence type="ECO:0000256" key="21">
    <source>
        <dbReference type="ARBA" id="ARBA00023329"/>
    </source>
</evidence>
<comment type="function">
    <text evidence="25">Precursor of the transcription factor form (Processed sterol regulatory element-binding protein 1), which is embedded in the endoplasmic reticulum membrane. Low sterol concentrations promote processing of this form, releasing the transcription factor form that translocates into the nucleus and activates transcription of genes involved in cholesterol biosynthesis and lipid homeostasis.</text>
</comment>
<comment type="subunit">
    <text evidence="27">Efficient DNA binding of the soluble transcription factor fragment requires dimerization with another bHLH protein. Interacts with CEBPA, the interaction produces a transcriptional synergy. Interacts with LMNA.</text>
</comment>
<comment type="subcellular location">
    <subcellularLocation>
        <location evidence="3">Cytoplasmic vesicle</location>
        <location evidence="3">COPII-coated vesicle membrane</location>
        <topology evidence="3">Multi-pass membrane protein</topology>
    </subcellularLocation>
    <subcellularLocation>
        <location evidence="2">Endoplasmic reticulum membrane</location>
        <topology evidence="2">Multi-pass membrane protein</topology>
    </subcellularLocation>
    <subcellularLocation>
        <location evidence="4">Golgi apparatus membrane</location>
        <topology evidence="4">Multi-pass membrane protein</topology>
    </subcellularLocation>
    <subcellularLocation>
        <location evidence="1">Nucleus</location>
    </subcellularLocation>
</comment>
<comment type="similarity">
    <text evidence="22">Belongs to the SREBP family.</text>
</comment>
<evidence type="ECO:0000256" key="10">
    <source>
        <dbReference type="ARBA" id="ARBA00022989"/>
    </source>
</evidence>
<evidence type="ECO:0000256" key="18">
    <source>
        <dbReference type="ARBA" id="ARBA00023166"/>
    </source>
</evidence>
<dbReference type="PANTHER" id="PTHR46062:SF2">
    <property type="entry name" value="STEROL REGULATORY ELEMENT-BINDING PROTEIN 1"/>
    <property type="match status" value="1"/>
</dbReference>
<feature type="compositionally biased region" description="Pro residues" evidence="29">
    <location>
        <begin position="196"/>
        <end position="209"/>
    </location>
</feature>
<evidence type="ECO:0000256" key="25">
    <source>
        <dbReference type="ARBA" id="ARBA00045313"/>
    </source>
</evidence>
<evidence type="ECO:0000256" key="27">
    <source>
        <dbReference type="ARBA" id="ARBA00047005"/>
    </source>
</evidence>
<feature type="compositionally biased region" description="Low complexity" evidence="29">
    <location>
        <begin position="66"/>
        <end position="98"/>
    </location>
</feature>
<evidence type="ECO:0000256" key="22">
    <source>
        <dbReference type="ARBA" id="ARBA00038460"/>
    </source>
</evidence>
<dbReference type="Proteomes" id="UP000694389">
    <property type="component" value="Unassembled WGS sequence"/>
</dbReference>
<dbReference type="GO" id="GO:0005789">
    <property type="term" value="C:endoplasmic reticulum membrane"/>
    <property type="evidence" value="ECO:0007669"/>
    <property type="project" value="UniProtKB-SubCell"/>
</dbReference>
<feature type="compositionally biased region" description="Low complexity" evidence="29">
    <location>
        <begin position="157"/>
        <end position="177"/>
    </location>
</feature>
<dbReference type="GO" id="GO:0000981">
    <property type="term" value="F:DNA-binding transcription factor activity, RNA polymerase II-specific"/>
    <property type="evidence" value="ECO:0007669"/>
    <property type="project" value="TreeGrafter"/>
</dbReference>
<comment type="subunit">
    <text evidence="28">Forms a tight complex with SCAP, the SCAP-SREBP complex, in the endoplasmic reticulum membrane and the Golgi apparatus. Interacts with PAQR3; the interaction anchors the SCAP-SREBP complex to the Golgi apparatus in low cholesterol conditions.</text>
</comment>
<dbReference type="Gene3D" id="4.10.280.10">
    <property type="entry name" value="Helix-loop-helix DNA-binding domain"/>
    <property type="match status" value="1"/>
</dbReference>
<dbReference type="InterPro" id="IPR011598">
    <property type="entry name" value="bHLH_dom"/>
</dbReference>
<evidence type="ECO:0000256" key="1">
    <source>
        <dbReference type="ARBA" id="ARBA00004123"/>
    </source>
</evidence>
<dbReference type="SUPFAM" id="SSF47459">
    <property type="entry name" value="HLH, helix-loop-helix DNA-binding domain"/>
    <property type="match status" value="1"/>
</dbReference>
<dbReference type="GO" id="GO:0008203">
    <property type="term" value="P:cholesterol metabolic process"/>
    <property type="evidence" value="ECO:0007669"/>
    <property type="project" value="UniProtKB-KW"/>
</dbReference>
<evidence type="ECO:0000256" key="23">
    <source>
        <dbReference type="ARBA" id="ARBA00039749"/>
    </source>
</evidence>
<evidence type="ECO:0000256" key="12">
    <source>
        <dbReference type="ARBA" id="ARBA00023034"/>
    </source>
</evidence>
<keyword evidence="12" id="KW-0333">Golgi apparatus</keyword>
<keyword evidence="13" id="KW-0443">Lipid metabolism</keyword>
<evidence type="ECO:0000256" key="8">
    <source>
        <dbReference type="ARBA" id="ARBA00022824"/>
    </source>
</evidence>
<evidence type="ECO:0000256" key="16">
    <source>
        <dbReference type="ARBA" id="ARBA00023159"/>
    </source>
</evidence>
<keyword evidence="32" id="KW-1185">Reference proteome</keyword>
<evidence type="ECO:0000256" key="3">
    <source>
        <dbReference type="ARBA" id="ARBA00004557"/>
    </source>
</evidence>
<protein>
    <recommendedName>
        <fullName evidence="23">Sterol regulatory element-binding protein 1</fullName>
    </recommendedName>
    <alternativeName>
        <fullName evidence="24">Sterol regulatory element-binding transcription factor 1</fullName>
    </alternativeName>
</protein>
<feature type="compositionally biased region" description="Low complexity" evidence="29">
    <location>
        <begin position="238"/>
        <end position="255"/>
    </location>
</feature>
<evidence type="ECO:0000256" key="5">
    <source>
        <dbReference type="ARBA" id="ARBA00022548"/>
    </source>
</evidence>